<reference evidence="1" key="1">
    <citation type="journal article" date="2020" name="mSystems">
        <title>Genome- and Community-Level Interaction Insights into Carbon Utilization and Element Cycling Functions of Hydrothermarchaeota in Hydrothermal Sediment.</title>
        <authorList>
            <person name="Zhou Z."/>
            <person name="Liu Y."/>
            <person name="Xu W."/>
            <person name="Pan J."/>
            <person name="Luo Z.H."/>
            <person name="Li M."/>
        </authorList>
    </citation>
    <scope>NUCLEOTIDE SEQUENCE [LARGE SCALE GENOMIC DNA]</scope>
    <source>
        <strain evidence="1">SpSt-110</strain>
    </source>
</reference>
<dbReference type="AlphaFoldDB" id="A0A7J3Y0J9"/>
<protein>
    <submittedName>
        <fullName evidence="1">Uncharacterized protein</fullName>
    </submittedName>
</protein>
<dbReference type="EMBL" id="DRYK01000089">
    <property type="protein sequence ID" value="HHP68460.1"/>
    <property type="molecule type" value="Genomic_DNA"/>
</dbReference>
<sequence>MSRRESKYMTSTGRSNATTLRVLEGEVVVYNGLGWIVKGYQHPEKSVIAYPRYDLLNWRKLGNHEATRIIEEHAEWWGCLKVKAPLLPLDSIVKYRPPMMVPSAVEEITWMLELSPLQVEVSGSYLVNPETAGDIDVVVYGATHEVADRIRLLIERGVFKRPSLWILYKEYTNKHIGALDVETYLASKSNTILSLTLGGKIVNLRLYEFERGFSMCVDAVESRRGFRGIIELTDQANPILPSRRKAVFEGDEVYFETHRELYAELPPGLYYVEGDLEVRKSGVYVVADRGRVVGVKGEGVKKGG</sequence>
<proteinExistence type="predicted"/>
<comment type="caution">
    <text evidence="1">The sequence shown here is derived from an EMBL/GenBank/DDBJ whole genome shotgun (WGS) entry which is preliminary data.</text>
</comment>
<evidence type="ECO:0000313" key="1">
    <source>
        <dbReference type="EMBL" id="HHP68460.1"/>
    </source>
</evidence>
<organism evidence="1">
    <name type="scientific">Thermogladius calderae</name>
    <dbReference type="NCBI Taxonomy" id="1200300"/>
    <lineage>
        <taxon>Archaea</taxon>
        <taxon>Thermoproteota</taxon>
        <taxon>Thermoprotei</taxon>
        <taxon>Desulfurococcales</taxon>
        <taxon>Desulfurococcaceae</taxon>
        <taxon>Thermogladius</taxon>
    </lineage>
</organism>
<accession>A0A7J3Y0J9</accession>
<gene>
    <name evidence="1" type="ORF">ENM60_06760</name>
</gene>
<name>A0A7J3Y0J9_9CREN</name>